<dbReference type="InterPro" id="IPR011009">
    <property type="entry name" value="Kinase-like_dom_sf"/>
</dbReference>
<keyword evidence="3" id="KW-0547">Nucleotide-binding</keyword>
<dbReference type="PANTHER" id="PTHR24351">
    <property type="entry name" value="RIBOSOMAL PROTEIN S6 KINASE"/>
    <property type="match status" value="1"/>
</dbReference>
<evidence type="ECO:0000256" key="4">
    <source>
        <dbReference type="ARBA" id="ARBA00022777"/>
    </source>
</evidence>
<dbReference type="OrthoDB" id="1278353at2759"/>
<evidence type="ECO:0000313" key="8">
    <source>
        <dbReference type="Proteomes" id="UP000215289"/>
    </source>
</evidence>
<feature type="domain" description="Protein kinase" evidence="6">
    <location>
        <begin position="1"/>
        <end position="215"/>
    </location>
</feature>
<keyword evidence="1" id="KW-0723">Serine/threonine-protein kinase</keyword>
<comment type="caution">
    <text evidence="7">The sequence shown here is derived from an EMBL/GenBank/DDBJ whole genome shotgun (WGS) entry which is preliminary data.</text>
</comment>
<dbReference type="EMBL" id="NIDN02000003">
    <property type="protein sequence ID" value="RLM01699.1"/>
    <property type="molecule type" value="Genomic_DNA"/>
</dbReference>
<evidence type="ECO:0000256" key="5">
    <source>
        <dbReference type="ARBA" id="ARBA00022840"/>
    </source>
</evidence>
<dbReference type="Gene3D" id="3.30.200.20">
    <property type="entry name" value="Phosphorylase Kinase, domain 1"/>
    <property type="match status" value="1"/>
</dbReference>
<protein>
    <recommendedName>
        <fullName evidence="6">Protein kinase domain-containing protein</fullName>
    </recommendedName>
</protein>
<dbReference type="Proteomes" id="UP000215289">
    <property type="component" value="Unassembled WGS sequence"/>
</dbReference>
<dbReference type="SUPFAM" id="SSF56112">
    <property type="entry name" value="Protein kinase-like (PK-like)"/>
    <property type="match status" value="1"/>
</dbReference>
<sequence>MRPVTAQIDSPFIALLKFHFKTPQGRDRLAGVFVHNHQLSHRLESEHRFNLSETRFYAAQLVCALECLHHFNIVCGNLRLQDVYIDYTGHLLLANFDLFVLALPESNEAQAAEYPAPGLVNTHDTHLPITKTDDWRSLGIIIYEMLTGHGPFTAPDNHNGIHQTIPHQSLTFPDNNSESPPPPDAMELVTRLLDCDRLRRLGTNVSAEIKAHPFFDEIDWAKLLRKEYVPCFRPPPLDPMPEIEDTCRLGVEEPPYVPREGEEETLRQRMFEQFGEFMSRDKGT</sequence>
<evidence type="ECO:0000256" key="1">
    <source>
        <dbReference type="ARBA" id="ARBA00022527"/>
    </source>
</evidence>
<dbReference type="Pfam" id="PF00069">
    <property type="entry name" value="Pkinase"/>
    <property type="match status" value="1"/>
</dbReference>
<accession>A0A229YU78</accession>
<dbReference type="STRING" id="1245748.A0A229YU78"/>
<reference evidence="7 8" key="1">
    <citation type="submission" date="2018-08" db="EMBL/GenBank/DDBJ databases">
        <title>Draft genome sequences of two Aspergillus turcosus clinical strains isolated from bronchoalveolar lavage fluid: one azole-susceptible and the other azole-resistant.</title>
        <authorList>
            <person name="Parent-Michaud M."/>
            <person name="Dufresne P.J."/>
            <person name="Fournier E."/>
            <person name="Martineau C."/>
            <person name="Moreira S."/>
            <person name="Perkins V."/>
            <person name="De Repentigny L."/>
            <person name="Dufresne S.F."/>
        </authorList>
    </citation>
    <scope>NUCLEOTIDE SEQUENCE [LARGE SCALE GENOMIC DNA]</scope>
    <source>
        <strain evidence="7">HMR AF 1038</strain>
    </source>
</reference>
<keyword evidence="5" id="KW-0067">ATP-binding</keyword>
<dbReference type="GO" id="GO:0004674">
    <property type="term" value="F:protein serine/threonine kinase activity"/>
    <property type="evidence" value="ECO:0007669"/>
    <property type="project" value="UniProtKB-KW"/>
</dbReference>
<proteinExistence type="predicted"/>
<keyword evidence="8" id="KW-1185">Reference proteome</keyword>
<evidence type="ECO:0000313" key="7">
    <source>
        <dbReference type="EMBL" id="RLM01699.1"/>
    </source>
</evidence>
<evidence type="ECO:0000259" key="6">
    <source>
        <dbReference type="PROSITE" id="PS50011"/>
    </source>
</evidence>
<keyword evidence="2" id="KW-0808">Transferase</keyword>
<dbReference type="GO" id="GO:0005524">
    <property type="term" value="F:ATP binding"/>
    <property type="evidence" value="ECO:0007669"/>
    <property type="project" value="UniProtKB-KW"/>
</dbReference>
<organism evidence="7 8">
    <name type="scientific">Aspergillus turcosus</name>
    <dbReference type="NCBI Taxonomy" id="1245748"/>
    <lineage>
        <taxon>Eukaryota</taxon>
        <taxon>Fungi</taxon>
        <taxon>Dikarya</taxon>
        <taxon>Ascomycota</taxon>
        <taxon>Pezizomycotina</taxon>
        <taxon>Eurotiomycetes</taxon>
        <taxon>Eurotiomycetidae</taxon>
        <taxon>Eurotiales</taxon>
        <taxon>Aspergillaceae</taxon>
        <taxon>Aspergillus</taxon>
        <taxon>Aspergillus subgen. Fumigati</taxon>
    </lineage>
</organism>
<evidence type="ECO:0000256" key="3">
    <source>
        <dbReference type="ARBA" id="ARBA00022741"/>
    </source>
</evidence>
<gene>
    <name evidence="7" type="ORF">CFD26_109010</name>
</gene>
<dbReference type="AlphaFoldDB" id="A0A229YU78"/>
<keyword evidence="4" id="KW-0418">Kinase</keyword>
<dbReference type="PROSITE" id="PS50011">
    <property type="entry name" value="PROTEIN_KINASE_DOM"/>
    <property type="match status" value="1"/>
</dbReference>
<dbReference type="InterPro" id="IPR000719">
    <property type="entry name" value="Prot_kinase_dom"/>
</dbReference>
<dbReference type="Gene3D" id="1.10.510.10">
    <property type="entry name" value="Transferase(Phosphotransferase) domain 1"/>
    <property type="match status" value="1"/>
</dbReference>
<evidence type="ECO:0000256" key="2">
    <source>
        <dbReference type="ARBA" id="ARBA00022679"/>
    </source>
</evidence>
<dbReference type="SMART" id="SM00220">
    <property type="entry name" value="S_TKc"/>
    <property type="match status" value="1"/>
</dbReference>
<name>A0A229YU78_9EURO</name>